<dbReference type="PANTHER" id="PTHR33539">
    <property type="entry name" value="UPF0764 PROTEIN C16ORF89"/>
    <property type="match status" value="1"/>
</dbReference>
<protein>
    <submittedName>
        <fullName evidence="2">UPF0764 protein C16orf89 homolog</fullName>
    </submittedName>
</protein>
<evidence type="ECO:0000313" key="1">
    <source>
        <dbReference type="Proteomes" id="UP000192223"/>
    </source>
</evidence>
<evidence type="ECO:0000313" key="2">
    <source>
        <dbReference type="RefSeq" id="XP_018322671.1"/>
    </source>
</evidence>
<dbReference type="RefSeq" id="XP_018322671.1">
    <property type="nucleotide sequence ID" value="XM_018467169.1"/>
</dbReference>
<organism evidence="1 2">
    <name type="scientific">Agrilus planipennis</name>
    <name type="common">Emerald ash borer</name>
    <name type="synonym">Agrilus marcopoli</name>
    <dbReference type="NCBI Taxonomy" id="224129"/>
    <lineage>
        <taxon>Eukaryota</taxon>
        <taxon>Metazoa</taxon>
        <taxon>Ecdysozoa</taxon>
        <taxon>Arthropoda</taxon>
        <taxon>Hexapoda</taxon>
        <taxon>Insecta</taxon>
        <taxon>Pterygota</taxon>
        <taxon>Neoptera</taxon>
        <taxon>Endopterygota</taxon>
        <taxon>Coleoptera</taxon>
        <taxon>Polyphaga</taxon>
        <taxon>Elateriformia</taxon>
        <taxon>Buprestoidea</taxon>
        <taxon>Buprestidae</taxon>
        <taxon>Agrilinae</taxon>
        <taxon>Agrilus</taxon>
    </lineage>
</organism>
<sequence>MILYISIFFALQMPHTNQRDINNKVMQHRPMIEQILNSLENVLNYTNTNYRKLNADAVLGISIAKAHLAKIQIHSSIISLLKEKTDIILKKSAPKVLDEVDWSFRFLLKYLLVTETWEKNVIFTQNTVPLTKQQNSQNPNWKTVIEFSDNLLNKNRAEKQWNDCVYSLLTNYLFWNDCKINEHCEKNFLLNKSINNGYGILHRLLFIQITQSRKCPDKNKWNGKIVELCSTSFLEADQNSKYGFIDILDDLFLEQVLLCGQEGFTEFFNDRWIQHVLKIQKENGCFSSNQDSTNIVVHRKRRNSNQISIECTDHTTGLAAAVLSLILRYLLV</sequence>
<dbReference type="PANTHER" id="PTHR33539:SF1">
    <property type="entry name" value="UPF0764 PROTEIN C16ORF89"/>
    <property type="match status" value="1"/>
</dbReference>
<reference evidence="2" key="1">
    <citation type="submission" date="2025-08" db="UniProtKB">
        <authorList>
            <consortium name="RefSeq"/>
        </authorList>
    </citation>
    <scope>IDENTIFICATION</scope>
    <source>
        <tissue evidence="2">Entire body</tissue>
    </source>
</reference>
<name>A0A1W4WFD2_AGRPL</name>
<dbReference type="GeneID" id="108735272"/>
<dbReference type="InterPro" id="IPR031751">
    <property type="entry name" value="DUF4735"/>
</dbReference>
<dbReference type="GO" id="GO:0016020">
    <property type="term" value="C:membrane"/>
    <property type="evidence" value="ECO:0007669"/>
    <property type="project" value="TreeGrafter"/>
</dbReference>
<dbReference type="Proteomes" id="UP000192223">
    <property type="component" value="Unplaced"/>
</dbReference>
<dbReference type="Pfam" id="PF15882">
    <property type="entry name" value="DUF4735"/>
    <property type="match status" value="1"/>
</dbReference>
<dbReference type="OrthoDB" id="5949187at2759"/>
<dbReference type="KEGG" id="apln:108735272"/>
<proteinExistence type="predicted"/>
<dbReference type="InParanoid" id="A0A1W4WFD2"/>
<dbReference type="GO" id="GO:0005829">
    <property type="term" value="C:cytosol"/>
    <property type="evidence" value="ECO:0007669"/>
    <property type="project" value="TreeGrafter"/>
</dbReference>
<accession>A0A1W4WFD2</accession>
<keyword evidence="1" id="KW-1185">Reference proteome</keyword>
<gene>
    <name evidence="2" type="primary">LOC108735272</name>
</gene>
<dbReference type="AlphaFoldDB" id="A0A1W4WFD2"/>
<dbReference type="STRING" id="224129.A0A1W4WFD2"/>